<evidence type="ECO:0000256" key="3">
    <source>
        <dbReference type="ARBA" id="ARBA00022729"/>
    </source>
</evidence>
<dbReference type="InterPro" id="IPR028082">
    <property type="entry name" value="Peripla_BP_I"/>
</dbReference>
<keyword evidence="3 4" id="KW-0732">Signal</keyword>
<dbReference type="AlphaFoldDB" id="A0A949K3P2"/>
<dbReference type="CDD" id="cd20005">
    <property type="entry name" value="PBP1_ABC_sugar_binding-like"/>
    <property type="match status" value="1"/>
</dbReference>
<gene>
    <name evidence="6" type="ORF">KTH89_24640</name>
</gene>
<dbReference type="GO" id="GO:0030246">
    <property type="term" value="F:carbohydrate binding"/>
    <property type="evidence" value="ECO:0007669"/>
    <property type="project" value="UniProtKB-ARBA"/>
</dbReference>
<feature type="chain" id="PRO_5038962741" evidence="4">
    <location>
        <begin position="25"/>
        <end position="354"/>
    </location>
</feature>
<organism evidence="6 7">
    <name type="scientific">Diplocloster agilis</name>
    <dbReference type="NCBI Taxonomy" id="2850323"/>
    <lineage>
        <taxon>Bacteria</taxon>
        <taxon>Bacillati</taxon>
        <taxon>Bacillota</taxon>
        <taxon>Clostridia</taxon>
        <taxon>Lachnospirales</taxon>
        <taxon>Lachnospiraceae</taxon>
        <taxon>Diplocloster</taxon>
    </lineage>
</organism>
<comment type="similarity">
    <text evidence="2">Belongs to the bacterial solute-binding protein 2 family.</text>
</comment>
<comment type="caution">
    <text evidence="6">The sequence shown here is derived from an EMBL/GenBank/DDBJ whole genome shotgun (WGS) entry which is preliminary data.</text>
</comment>
<dbReference type="RefSeq" id="WP_158348865.1">
    <property type="nucleotide sequence ID" value="NZ_JAHQCW010000082.1"/>
</dbReference>
<evidence type="ECO:0000256" key="1">
    <source>
        <dbReference type="ARBA" id="ARBA00004196"/>
    </source>
</evidence>
<feature type="domain" description="Periplasmic binding protein" evidence="5">
    <location>
        <begin position="60"/>
        <end position="324"/>
    </location>
</feature>
<dbReference type="SUPFAM" id="SSF53822">
    <property type="entry name" value="Periplasmic binding protein-like I"/>
    <property type="match status" value="1"/>
</dbReference>
<evidence type="ECO:0000256" key="4">
    <source>
        <dbReference type="SAM" id="SignalP"/>
    </source>
</evidence>
<evidence type="ECO:0000259" key="5">
    <source>
        <dbReference type="Pfam" id="PF13407"/>
    </source>
</evidence>
<dbReference type="PANTHER" id="PTHR46847:SF1">
    <property type="entry name" value="D-ALLOSE-BINDING PERIPLASMIC PROTEIN-RELATED"/>
    <property type="match status" value="1"/>
</dbReference>
<reference evidence="6" key="1">
    <citation type="submission" date="2021-06" db="EMBL/GenBank/DDBJ databases">
        <title>Description of novel taxa of the family Lachnospiraceae.</title>
        <authorList>
            <person name="Chaplin A.V."/>
            <person name="Sokolova S.R."/>
            <person name="Pikina A.P."/>
            <person name="Korzhanova M."/>
            <person name="Belova V."/>
            <person name="Korostin D."/>
            <person name="Efimov B.A."/>
        </authorList>
    </citation>
    <scope>NUCLEOTIDE SEQUENCE</scope>
    <source>
        <strain evidence="6">ASD5720</strain>
    </source>
</reference>
<dbReference type="GO" id="GO:0030313">
    <property type="term" value="C:cell envelope"/>
    <property type="evidence" value="ECO:0007669"/>
    <property type="project" value="UniProtKB-SubCell"/>
</dbReference>
<dbReference type="Proteomes" id="UP000712157">
    <property type="component" value="Unassembled WGS sequence"/>
</dbReference>
<dbReference type="PROSITE" id="PS51257">
    <property type="entry name" value="PROKAR_LIPOPROTEIN"/>
    <property type="match status" value="1"/>
</dbReference>
<name>A0A949K3P2_9FIRM</name>
<dbReference type="Gene3D" id="3.40.50.2300">
    <property type="match status" value="2"/>
</dbReference>
<dbReference type="Pfam" id="PF13407">
    <property type="entry name" value="Peripla_BP_4"/>
    <property type="match status" value="1"/>
</dbReference>
<comment type="subcellular location">
    <subcellularLocation>
        <location evidence="1">Cell envelope</location>
    </subcellularLocation>
</comment>
<dbReference type="InterPro" id="IPR025997">
    <property type="entry name" value="SBP_2_dom"/>
</dbReference>
<sequence length="354" mass="38172">MKKFAGMLIALGMIAGLLSGCAEAQVQAEESENERIDPIAVNGIDYQSVFGITMEPGSEIVMIAKGNANQYWSAVRDGAEHAVTDLNASLGYEGSDQIKLVYEAPDVENDVEDQINMLDEILENQPAALALAIIDMKSCEFQLEQAQENDIPVVAFDSGKNSDIVQATCATDHYEAAARAAQELCGAIGGKGQLAVLLADDSSEAGIQRRDGFMDKIRADYPEVEVVNVSYMLDQDVSAEEIAEQVIRQYPQLDGYFGANEVASIGILNAAKKLEDSRLKIVGFDSGEEQIEAVKEGRQVGFVTQKPYAIGYTTIVAAARAAAGMPNAPEINTGFVWVNADNLENDSIARNLYQ</sequence>
<accession>A0A949K3P2</accession>
<evidence type="ECO:0000313" key="7">
    <source>
        <dbReference type="Proteomes" id="UP000712157"/>
    </source>
</evidence>
<evidence type="ECO:0000256" key="2">
    <source>
        <dbReference type="ARBA" id="ARBA00007639"/>
    </source>
</evidence>
<protein>
    <submittedName>
        <fullName evidence="6">ABC transporter substrate-binding protein</fullName>
    </submittedName>
</protein>
<proteinExistence type="inferred from homology"/>
<keyword evidence="7" id="KW-1185">Reference proteome</keyword>
<evidence type="ECO:0000313" key="6">
    <source>
        <dbReference type="EMBL" id="MBU9739724.1"/>
    </source>
</evidence>
<dbReference type="EMBL" id="JAHQCW010000082">
    <property type="protein sequence ID" value="MBU9739724.1"/>
    <property type="molecule type" value="Genomic_DNA"/>
</dbReference>
<feature type="signal peptide" evidence="4">
    <location>
        <begin position="1"/>
        <end position="24"/>
    </location>
</feature>
<dbReference type="PANTHER" id="PTHR46847">
    <property type="entry name" value="D-ALLOSE-BINDING PERIPLASMIC PROTEIN-RELATED"/>
    <property type="match status" value="1"/>
</dbReference>